<keyword evidence="1" id="KW-0175">Coiled coil</keyword>
<dbReference type="STRING" id="370438.PTH_2205"/>
<dbReference type="Proteomes" id="UP000006556">
    <property type="component" value="Chromosome"/>
</dbReference>
<dbReference type="KEGG" id="pth:PTH_2205"/>
<feature type="transmembrane region" description="Helical" evidence="2">
    <location>
        <begin position="62"/>
        <end position="84"/>
    </location>
</feature>
<proteinExistence type="predicted"/>
<keyword evidence="2" id="KW-1133">Transmembrane helix</keyword>
<feature type="transmembrane region" description="Helical" evidence="2">
    <location>
        <begin position="7"/>
        <end position="26"/>
    </location>
</feature>
<evidence type="ECO:0000256" key="2">
    <source>
        <dbReference type="SAM" id="Phobius"/>
    </source>
</evidence>
<name>A5D042_PELTS</name>
<keyword evidence="2" id="KW-0472">Membrane</keyword>
<evidence type="ECO:0000313" key="4">
    <source>
        <dbReference type="Proteomes" id="UP000006556"/>
    </source>
</evidence>
<organism evidence="3 4">
    <name type="scientific">Pelotomaculum thermopropionicum (strain DSM 13744 / JCM 10971 / SI)</name>
    <dbReference type="NCBI Taxonomy" id="370438"/>
    <lineage>
        <taxon>Bacteria</taxon>
        <taxon>Bacillati</taxon>
        <taxon>Bacillota</taxon>
        <taxon>Clostridia</taxon>
        <taxon>Eubacteriales</taxon>
        <taxon>Desulfotomaculaceae</taxon>
        <taxon>Pelotomaculum</taxon>
    </lineage>
</organism>
<dbReference type="EMBL" id="AP009389">
    <property type="protein sequence ID" value="BAF60386.1"/>
    <property type="molecule type" value="Genomic_DNA"/>
</dbReference>
<gene>
    <name evidence="3" type="ordered locus">PTH_2205</name>
</gene>
<evidence type="ECO:0000256" key="1">
    <source>
        <dbReference type="SAM" id="Coils"/>
    </source>
</evidence>
<dbReference type="HOGENOM" id="CLU_1146364_0_0_9"/>
<accession>A5D042</accession>
<sequence length="242" mass="28588">MAIYVRSLFVILFFCVIFNFILVDSYCQTMSQSNNDQSVSISALYEALLETKNDKIIILNNIITWGITIVAIVVTAISSIWYFLYKKVRDKTDELMDNIDKSNKLINDLYKAKRDIEQQQNKIDDILNTRNFKESFEEYKDLINNKLFELEDFVNQIKLKQLTVEKISEINSFKSYVRLLGHSEGPFPNRMSIEDIELYNDICKYKDKLDELTIEQIKSLNSKFKALYTKYRKEGDKFDYMV</sequence>
<keyword evidence="2" id="KW-0812">Transmembrane</keyword>
<protein>
    <submittedName>
        <fullName evidence="3">Uncharacterized protein</fullName>
    </submittedName>
</protein>
<keyword evidence="4" id="KW-1185">Reference proteome</keyword>
<feature type="coiled-coil region" evidence="1">
    <location>
        <begin position="99"/>
        <end position="129"/>
    </location>
</feature>
<dbReference type="AlphaFoldDB" id="A5D042"/>
<reference evidence="4" key="1">
    <citation type="journal article" date="2008" name="Genome Res.">
        <title>The genome of Pelotomaculum thermopropionicum reveals niche-associated evolution in anaerobic microbiota.</title>
        <authorList>
            <person name="Kosaka T."/>
            <person name="Kato S."/>
            <person name="Shimoyama T."/>
            <person name="Ishii S."/>
            <person name="Abe T."/>
            <person name="Watanabe K."/>
        </authorList>
    </citation>
    <scope>NUCLEOTIDE SEQUENCE [LARGE SCALE GENOMIC DNA]</scope>
    <source>
        <strain evidence="4">DSM 13744 / JCM 10971 / SI</strain>
    </source>
</reference>
<evidence type="ECO:0000313" key="3">
    <source>
        <dbReference type="EMBL" id="BAF60386.1"/>
    </source>
</evidence>